<evidence type="ECO:0000313" key="1">
    <source>
        <dbReference type="EMBL" id="ABM60285.1"/>
    </source>
</evidence>
<evidence type="ECO:0000313" key="2">
    <source>
        <dbReference type="Proteomes" id="UP000000374"/>
    </source>
</evidence>
<dbReference type="HOGENOM" id="CLU_1427454_0_0_4"/>
<dbReference type="STRING" id="391735.Veis_4587"/>
<name>A1WRM8_VEREI</name>
<protein>
    <submittedName>
        <fullName evidence="1">Uncharacterized protein</fullName>
    </submittedName>
</protein>
<organism evidence="1 2">
    <name type="scientific">Verminephrobacter eiseniae (strain EF01-2)</name>
    <dbReference type="NCBI Taxonomy" id="391735"/>
    <lineage>
        <taxon>Bacteria</taxon>
        <taxon>Pseudomonadati</taxon>
        <taxon>Pseudomonadota</taxon>
        <taxon>Betaproteobacteria</taxon>
        <taxon>Burkholderiales</taxon>
        <taxon>Comamonadaceae</taxon>
        <taxon>Verminephrobacter</taxon>
    </lineage>
</organism>
<accession>A1WRM8</accession>
<keyword evidence="2" id="KW-1185">Reference proteome</keyword>
<gene>
    <name evidence="1" type="ordered locus">Veis_4587</name>
</gene>
<dbReference type="KEGG" id="vei:Veis_4587"/>
<proteinExistence type="predicted"/>
<sequence length="190" mass="21789">MEDGAVACRYCLRPQGLRPSSRHRHRHRHRHRPHDVRIHPVGVHRRALLPPFFCGYLPAGDDQGTDAYPVIYALDGDAVNGLLQTRCANLTEHPHLFHERPYDRPGCDMAPKSCRQWRHNLLSIRQWHWSLPNFADSVGKFRSPWPVRAAVLTPISTHFRLPDAEIGGIILRAMRGKWLALRRIGCLISA</sequence>
<dbReference type="Proteomes" id="UP000000374">
    <property type="component" value="Chromosome"/>
</dbReference>
<reference evidence="2" key="1">
    <citation type="submission" date="2006-12" db="EMBL/GenBank/DDBJ databases">
        <title>Complete sequence of chromosome 1 of Verminephrobacter eiseniae EF01-2.</title>
        <authorList>
            <person name="Copeland A."/>
            <person name="Lucas S."/>
            <person name="Lapidus A."/>
            <person name="Barry K."/>
            <person name="Detter J.C."/>
            <person name="Glavina del Rio T."/>
            <person name="Dalin E."/>
            <person name="Tice H."/>
            <person name="Pitluck S."/>
            <person name="Chertkov O."/>
            <person name="Brettin T."/>
            <person name="Bruce D."/>
            <person name="Han C."/>
            <person name="Tapia R."/>
            <person name="Gilna P."/>
            <person name="Schmutz J."/>
            <person name="Larimer F."/>
            <person name="Land M."/>
            <person name="Hauser L."/>
            <person name="Kyrpides N."/>
            <person name="Kim E."/>
            <person name="Stahl D."/>
            <person name="Richardson P."/>
        </authorList>
    </citation>
    <scope>NUCLEOTIDE SEQUENCE [LARGE SCALE GENOMIC DNA]</scope>
    <source>
        <strain evidence="2">EF01-2</strain>
    </source>
</reference>
<dbReference type="AlphaFoldDB" id="A1WRM8"/>
<dbReference type="EMBL" id="CP000542">
    <property type="protein sequence ID" value="ABM60285.1"/>
    <property type="molecule type" value="Genomic_DNA"/>
</dbReference>